<evidence type="ECO:0000313" key="15">
    <source>
        <dbReference type="EMBL" id="KAI1238023.1"/>
    </source>
</evidence>
<evidence type="ECO:0000256" key="5">
    <source>
        <dbReference type="ARBA" id="ARBA00023065"/>
    </source>
</evidence>
<dbReference type="Pfam" id="PF18139">
    <property type="entry name" value="LSDAT_euk"/>
    <property type="match status" value="1"/>
</dbReference>
<dbReference type="Pfam" id="PF25508">
    <property type="entry name" value="TRPM2"/>
    <property type="match status" value="1"/>
</dbReference>
<keyword evidence="6 10" id="KW-0472">Membrane</keyword>
<keyword evidence="8" id="KW-0175">Coiled coil</keyword>
<dbReference type="InterPro" id="IPR057366">
    <property type="entry name" value="TRPM-like"/>
</dbReference>
<feature type="domain" description="TRPM SLOG" evidence="12">
    <location>
        <begin position="135"/>
        <end position="361"/>
    </location>
</feature>
<evidence type="ECO:0000256" key="7">
    <source>
        <dbReference type="ARBA" id="ARBA00023303"/>
    </source>
</evidence>
<evidence type="ECO:0000259" key="11">
    <source>
        <dbReference type="Pfam" id="PF00520"/>
    </source>
</evidence>
<dbReference type="InterPro" id="IPR050927">
    <property type="entry name" value="TRPM"/>
</dbReference>
<dbReference type="GO" id="GO:0005886">
    <property type="term" value="C:plasma membrane"/>
    <property type="evidence" value="ECO:0007669"/>
    <property type="project" value="TreeGrafter"/>
</dbReference>
<organism evidence="14">
    <name type="scientific">Lamprotornis superbus</name>
    <dbReference type="NCBI Taxonomy" id="245042"/>
    <lineage>
        <taxon>Eukaryota</taxon>
        <taxon>Metazoa</taxon>
        <taxon>Chordata</taxon>
        <taxon>Craniata</taxon>
        <taxon>Vertebrata</taxon>
        <taxon>Euteleostomi</taxon>
        <taxon>Archelosauria</taxon>
        <taxon>Archosauria</taxon>
        <taxon>Dinosauria</taxon>
        <taxon>Saurischia</taxon>
        <taxon>Theropoda</taxon>
        <taxon>Coelurosauria</taxon>
        <taxon>Aves</taxon>
        <taxon>Neognathae</taxon>
        <taxon>Neoaves</taxon>
        <taxon>Telluraves</taxon>
        <taxon>Australaves</taxon>
        <taxon>Passeriformes</taxon>
        <taxon>Sturnidae</taxon>
        <taxon>Lamprotornis</taxon>
    </lineage>
</organism>
<dbReference type="OrthoDB" id="310870at2759"/>
<reference evidence="15 16" key="2">
    <citation type="journal article" date="2021" name="J. Hered.">
        <title>Feather Gene Expression Elucidates the Developmental Basis of Plumage Iridescence in African Starlings.</title>
        <authorList>
            <person name="Rubenstein D.R."/>
            <person name="Corvelo A."/>
            <person name="MacManes M.D."/>
            <person name="Maia R."/>
            <person name="Narzisi G."/>
            <person name="Rousaki A."/>
            <person name="Vandenabeele P."/>
            <person name="Shawkey M.D."/>
            <person name="Solomon J."/>
        </authorList>
    </citation>
    <scope>NUCLEOTIDE SEQUENCE [LARGE SCALE GENOMIC DNA]</scope>
    <source>
        <strain evidence="15">SS15</strain>
    </source>
</reference>
<dbReference type="GO" id="GO:0005227">
    <property type="term" value="F:calcium-activated cation channel activity"/>
    <property type="evidence" value="ECO:0007669"/>
    <property type="project" value="TreeGrafter"/>
</dbReference>
<keyword evidence="5" id="KW-0406">Ion transport</keyword>
<evidence type="ECO:0000256" key="1">
    <source>
        <dbReference type="ARBA" id="ARBA00004141"/>
    </source>
</evidence>
<evidence type="ECO:0000256" key="9">
    <source>
        <dbReference type="SAM" id="MobiDB-lite"/>
    </source>
</evidence>
<dbReference type="GO" id="GO:0099604">
    <property type="term" value="F:ligand-gated calcium channel activity"/>
    <property type="evidence" value="ECO:0007669"/>
    <property type="project" value="TreeGrafter"/>
</dbReference>
<feature type="transmembrane region" description="Helical" evidence="10">
    <location>
        <begin position="850"/>
        <end position="875"/>
    </location>
</feature>
<reference evidence="15" key="3">
    <citation type="submission" date="2022-01" db="EMBL/GenBank/DDBJ databases">
        <authorList>
            <person name="Rubenstein D.R."/>
        </authorList>
    </citation>
    <scope>NUCLEOTIDE SEQUENCE</scope>
    <source>
        <strain evidence="15">SS15</strain>
        <tissue evidence="15">Liver</tissue>
    </source>
</reference>
<keyword evidence="14" id="KW-0675">Receptor</keyword>
<feature type="transmembrane region" description="Helical" evidence="10">
    <location>
        <begin position="934"/>
        <end position="952"/>
    </location>
</feature>
<dbReference type="PANTHER" id="PTHR13800">
    <property type="entry name" value="TRANSIENT RECEPTOR POTENTIAL CATION CHANNEL, SUBFAMILY M, MEMBER 6"/>
    <property type="match status" value="1"/>
</dbReference>
<evidence type="ECO:0000256" key="2">
    <source>
        <dbReference type="ARBA" id="ARBA00022448"/>
    </source>
</evidence>
<keyword evidence="4 10" id="KW-1133">Transmembrane helix</keyword>
<keyword evidence="16" id="KW-1185">Reference proteome</keyword>
<feature type="non-terminal residue" evidence="14">
    <location>
        <position position="1"/>
    </location>
</feature>
<evidence type="ECO:0000256" key="8">
    <source>
        <dbReference type="SAM" id="Coils"/>
    </source>
</evidence>
<accession>A0A835TTB4</accession>
<feature type="non-terminal residue" evidence="14">
    <location>
        <position position="1764"/>
    </location>
</feature>
<dbReference type="Pfam" id="PF00520">
    <property type="entry name" value="Ion_trans"/>
    <property type="match status" value="1"/>
</dbReference>
<feature type="transmembrane region" description="Helical" evidence="10">
    <location>
        <begin position="958"/>
        <end position="978"/>
    </location>
</feature>
<keyword evidence="2" id="KW-0813">Transport</keyword>
<evidence type="ECO:0000256" key="4">
    <source>
        <dbReference type="ARBA" id="ARBA00022989"/>
    </source>
</evidence>
<dbReference type="PANTHER" id="PTHR13800:SF5">
    <property type="entry name" value="TRANSIENT RECEPTOR POTENTIAL CATION CHANNEL SUBFAMILY M MEMBER 5"/>
    <property type="match status" value="1"/>
</dbReference>
<evidence type="ECO:0000313" key="14">
    <source>
        <dbReference type="EMBL" id="KAG0117450.1"/>
    </source>
</evidence>
<evidence type="ECO:0000313" key="16">
    <source>
        <dbReference type="Proteomes" id="UP000618051"/>
    </source>
</evidence>
<comment type="caution">
    <text evidence="14">The sequence shown here is derived from an EMBL/GenBank/DDBJ whole genome shotgun (WGS) entry which is preliminary data.</text>
</comment>
<reference evidence="14" key="1">
    <citation type="submission" date="2020-10" db="EMBL/GenBank/DDBJ databases">
        <title>Feather gene expression reveals the developmental basis of iridescence in African starlings.</title>
        <authorList>
            <person name="Rubenstein D.R."/>
        </authorList>
    </citation>
    <scope>NUCLEOTIDE SEQUENCE</scope>
    <source>
        <strain evidence="14">SS15</strain>
        <tissue evidence="14">Liver</tissue>
    </source>
</reference>
<comment type="subcellular location">
    <subcellularLocation>
        <location evidence="1">Membrane</location>
        <topology evidence="1">Multi-pass membrane protein</topology>
    </subcellularLocation>
</comment>
<name>A0A835TTB4_9PASS</name>
<keyword evidence="3 10" id="KW-0812">Transmembrane</keyword>
<feature type="transmembrane region" description="Helical" evidence="10">
    <location>
        <begin position="1079"/>
        <end position="1104"/>
    </location>
</feature>
<keyword evidence="7" id="KW-0407">Ion channel</keyword>
<feature type="transmembrane region" description="Helical" evidence="10">
    <location>
        <begin position="998"/>
        <end position="1019"/>
    </location>
</feature>
<evidence type="ECO:0000256" key="3">
    <source>
        <dbReference type="ARBA" id="ARBA00022692"/>
    </source>
</evidence>
<evidence type="ECO:0000256" key="10">
    <source>
        <dbReference type="SAM" id="Phobius"/>
    </source>
</evidence>
<dbReference type="EMBL" id="JADDUC020000007">
    <property type="protein sequence ID" value="KAI1238023.1"/>
    <property type="molecule type" value="Genomic_DNA"/>
</dbReference>
<dbReference type="InterPro" id="IPR041491">
    <property type="entry name" value="TRPM_SLOG"/>
</dbReference>
<gene>
    <name evidence="15" type="ORF">IHE44_0014125</name>
    <name evidence="14" type="ORF">IHE44_002588</name>
</gene>
<evidence type="ECO:0000259" key="12">
    <source>
        <dbReference type="Pfam" id="PF18139"/>
    </source>
</evidence>
<dbReference type="EMBL" id="JADDUC010000139">
    <property type="protein sequence ID" value="KAG0117450.1"/>
    <property type="molecule type" value="Genomic_DNA"/>
</dbReference>
<proteinExistence type="predicted"/>
<evidence type="ECO:0000259" key="13">
    <source>
        <dbReference type="Pfam" id="PF25508"/>
    </source>
</evidence>
<dbReference type="Proteomes" id="UP000618051">
    <property type="component" value="Unassembled WGS sequence"/>
</dbReference>
<dbReference type="InterPro" id="IPR005821">
    <property type="entry name" value="Ion_trans_dom"/>
</dbReference>
<feature type="coiled-coil region" evidence="8">
    <location>
        <begin position="1186"/>
        <end position="1214"/>
    </location>
</feature>
<feature type="domain" description="TRPM-like" evidence="13">
    <location>
        <begin position="462"/>
        <end position="718"/>
    </location>
</feature>
<protein>
    <submittedName>
        <fullName evidence="14">Transient receptor potential cation channel subfamily M member 5</fullName>
    </submittedName>
</protein>
<feature type="domain" description="Ion transport" evidence="11">
    <location>
        <begin position="865"/>
        <end position="1107"/>
    </location>
</feature>
<feature type="region of interest" description="Disordered" evidence="9">
    <location>
        <begin position="581"/>
        <end position="602"/>
    </location>
</feature>
<sequence length="1764" mass="200053">AYFHPKELLIAFYTSNVYFHCHRDQCDWQKGNIFIFPNRRREQQPIKATPVYLQLCRWMATPVAEDSQQTAKEQIDCDLLQLEHPDPLVLNHLTNSVEEMETKLCSSEKEEAFKRELPFCIGEIDFMASGKKHGKFMKVQSTIHPGIIFEVMLNKWKLPAPNLVISLVGGEENFQMKPWLRDTLKKGFIKAAESTGAWIFTSALRAGVTRHLVQAVRDLALASTSSTLSVIAIGIASLREIQHREILDNTKGESLVHYQSDDNIQGPPYSLDHNHSHFILVDHSPPEELDGATKLLVSLEKYISEQRTGYGGTGSIEIPVLCLLVNGGPGTLERICSGLENSAPWLILAGSGGTADILAAFINDPQLIMPEAVEKQFKEKFPAESFSWKDILQWTVTIQNIISHQHLLTLHNFEQDSSEELDTVILKALVKACKSQSQEAKEYLDELKLAVAWNRVDIAKSEIFNGDVEWKSCDLEEVMMDALVNNKPEFVKLFIDNGANIYEFLTYSRLQRLYCSISQKCLLYELLLKKHEESKLTLAGLAGQQQNEQREICPLFTLSEVSRVLKDFLHDACKGFYQDLRHGGKKKSDKTNTKRLPGPLDMNQKSENPWRDLFVWAVLQNRHKMANYFWAMGQEGVASALAACKILKEMSRLETETKAACIMKEAKYEQLAVELFSECYHNSEERAFALLVRKNQYWSKTTCLQLATEADAKSFFAHDGVQVFRVTEHRCTSSVLQVSFCDIKAISYLLDFQAFLTKIWWGDMSTSTKILKLICAFWCPFLIYTNLISFSEEKQSKNEPEPFREPDSLNSERSLFLSKEEDRGNDTLEKQNPSANTAWTTFMFTRWRKFWSAPVTVFMGNVIMYFAFLFLFTYVLLLDFKPPPPQGPSVKEIVLYFWVFTLVLEEIRQSFYTDEDTNLMKKFKLYVEDNWNKCDMVTIFLFIIGVTCRMLNSTFQAGRTILAIDFMVFTLRLIHIFAIHKQLGPKIIIVERMMKDVFFFLFFLSVWLIAYGVTTQALLHPHDSRVEWIFRRVLYRPYLQIFGQIPLDEIDTSRPYPRNCTFNPLQILQENMPSCPNSYANWLVILLLVIFLLVTNVLLMNLLIAMFRQGYTFQVVQGNTDIFWKVQRYNLIVEYHGRPALAPPFIIINHITLVLRRLFNKMEHKKKHLERDLPVGLDQKIITWELVQKEHYLVNLEQEKKESNEERLKATSNKVDNLSKYFSGLKEQEKRFKVLEAQNFLLPSYPFYGFLKKKSSYTSPTETHRECFSMFVLAWDNAIYSQKRAVPGAFFPAAPIALGPFSKTISQTPLKPSPPGWLHEAGICPVYSAVPQAHDSLSSNGILTVLPVPRPGQAEFINPHANYPLEPKLYAFGLADCVYSHALEQPISKTRPRELFKQTKHTLFPPARMQLSCYRELLINRKSGVYFRPEKKMNKTSPGMSPMCFNLQDSSSPSSSTLGRKFFLLFFLLQWNPTVPSDGSSPAPLSLASGLYSVFWSPSIMHSSSSSAALPLSLSKCPSSTLSSSLKSSVFLRDFPFRSVFICFLSSSPVDVFFSSPSTPLLVGLVKTILPAPQLEGSWLKDGSGTAGEVLGACTGLACLPMFSGTMLPETVVGGNGRLNIPSTTLSSGIEGTDSLAASSRQSKMLWLRRENMAIEVFIMGISWLRALTQKGEILLLRRCFSLNKAAEHAGPYSTPHSQACYGDVTTARLGKEDVSPDGKVPSGLLHPAVIHTDSARLAAASCEEEGDISHRTPRACSHGARAR</sequence>
<evidence type="ECO:0000256" key="6">
    <source>
        <dbReference type="ARBA" id="ARBA00023136"/>
    </source>
</evidence>